<protein>
    <submittedName>
        <fullName evidence="1">Uncharacterized protein</fullName>
    </submittedName>
</protein>
<proteinExistence type="predicted"/>
<organism evidence="1 2">
    <name type="scientific">Trichinella murrelli</name>
    <dbReference type="NCBI Taxonomy" id="144512"/>
    <lineage>
        <taxon>Eukaryota</taxon>
        <taxon>Metazoa</taxon>
        <taxon>Ecdysozoa</taxon>
        <taxon>Nematoda</taxon>
        <taxon>Enoplea</taxon>
        <taxon>Dorylaimia</taxon>
        <taxon>Trichinellida</taxon>
        <taxon>Trichinellidae</taxon>
        <taxon>Trichinella</taxon>
    </lineage>
</organism>
<dbReference type="Proteomes" id="UP000055048">
    <property type="component" value="Unassembled WGS sequence"/>
</dbReference>
<gene>
    <name evidence="1" type="ORF">T05_15960</name>
</gene>
<comment type="caution">
    <text evidence="1">The sequence shown here is derived from an EMBL/GenBank/DDBJ whole genome shotgun (WGS) entry which is preliminary data.</text>
</comment>
<name>A0A0V0TTS0_9BILA</name>
<accession>A0A0V0TTS0</accession>
<reference evidence="1 2" key="1">
    <citation type="submission" date="2015-01" db="EMBL/GenBank/DDBJ databases">
        <title>Evolution of Trichinella species and genotypes.</title>
        <authorList>
            <person name="Korhonen P.K."/>
            <person name="Edoardo P."/>
            <person name="Giuseppe L.R."/>
            <person name="Gasser R.B."/>
        </authorList>
    </citation>
    <scope>NUCLEOTIDE SEQUENCE [LARGE SCALE GENOMIC DNA]</scope>
    <source>
        <strain evidence="1">ISS417</strain>
    </source>
</reference>
<evidence type="ECO:0000313" key="2">
    <source>
        <dbReference type="Proteomes" id="UP000055048"/>
    </source>
</evidence>
<dbReference type="AlphaFoldDB" id="A0A0V0TTS0"/>
<dbReference type="EMBL" id="JYDJ01000145">
    <property type="protein sequence ID" value="KRX42399.1"/>
    <property type="molecule type" value="Genomic_DNA"/>
</dbReference>
<evidence type="ECO:0000313" key="1">
    <source>
        <dbReference type="EMBL" id="KRX42399.1"/>
    </source>
</evidence>
<sequence length="73" mass="8465">MQCLKRHEGRADITSGDGGEMLCRRYRRPMSTRRMRRRYSSRKVVKGFRRNTAAIRMSRNSMIASLGIALTAM</sequence>
<keyword evidence="2" id="KW-1185">Reference proteome</keyword>